<protein>
    <submittedName>
        <fullName evidence="1">Uncharacterized protein</fullName>
    </submittedName>
</protein>
<dbReference type="AlphaFoldDB" id="A0ABD6B1M2"/>
<sequence>MADTVRLRNEYGTRLTGGPADIRAEAGEEVDVPAADAAYYVDNYDFVRVGESSDDTPPSEDLTVAIDGEEHAFADLSYRQLQALAGEYDDVAGNGSAEELRTALREKVA</sequence>
<reference evidence="1 2" key="1">
    <citation type="journal article" date="2019" name="Int. J. Syst. Evol. Microbiol.">
        <title>The Global Catalogue of Microorganisms (GCM) 10K type strain sequencing project: providing services to taxonomists for standard genome sequencing and annotation.</title>
        <authorList>
            <consortium name="The Broad Institute Genomics Platform"/>
            <consortium name="The Broad Institute Genome Sequencing Center for Infectious Disease"/>
            <person name="Wu L."/>
            <person name="Ma J."/>
        </authorList>
    </citation>
    <scope>NUCLEOTIDE SEQUENCE [LARGE SCALE GENOMIC DNA]</scope>
    <source>
        <strain evidence="1 2">CGMCC 1.12563</strain>
    </source>
</reference>
<keyword evidence="2" id="KW-1185">Reference proteome</keyword>
<evidence type="ECO:0000313" key="2">
    <source>
        <dbReference type="Proteomes" id="UP001597187"/>
    </source>
</evidence>
<dbReference type="EMBL" id="JBHUDC010000008">
    <property type="protein sequence ID" value="MFD1515660.1"/>
    <property type="molecule type" value="Genomic_DNA"/>
</dbReference>
<dbReference type="Proteomes" id="UP001597187">
    <property type="component" value="Unassembled WGS sequence"/>
</dbReference>
<gene>
    <name evidence="1" type="ORF">ACFSBT_20470</name>
</gene>
<comment type="caution">
    <text evidence="1">The sequence shown here is derived from an EMBL/GenBank/DDBJ whole genome shotgun (WGS) entry which is preliminary data.</text>
</comment>
<dbReference type="RefSeq" id="WP_250875567.1">
    <property type="nucleotide sequence ID" value="NZ_JALXFV010000008.1"/>
</dbReference>
<evidence type="ECO:0000313" key="1">
    <source>
        <dbReference type="EMBL" id="MFD1515660.1"/>
    </source>
</evidence>
<organism evidence="1 2">
    <name type="scientific">Halomarina rubra</name>
    <dbReference type="NCBI Taxonomy" id="2071873"/>
    <lineage>
        <taxon>Archaea</taxon>
        <taxon>Methanobacteriati</taxon>
        <taxon>Methanobacteriota</taxon>
        <taxon>Stenosarchaea group</taxon>
        <taxon>Halobacteria</taxon>
        <taxon>Halobacteriales</taxon>
        <taxon>Natronomonadaceae</taxon>
        <taxon>Halomarina</taxon>
    </lineage>
</organism>
<proteinExistence type="predicted"/>
<accession>A0ABD6B1M2</accession>
<name>A0ABD6B1M2_9EURY</name>